<dbReference type="PANTHER" id="PTHR13136">
    <property type="entry name" value="TESTIS DEVELOPMENT PROTEIN PRTD"/>
    <property type="match status" value="1"/>
</dbReference>
<dbReference type="Pfam" id="PF20408">
    <property type="entry name" value="Abhydrolase_11"/>
    <property type="match status" value="1"/>
</dbReference>
<keyword evidence="3" id="KW-1185">Reference proteome</keyword>
<name>A0A1H1SGF3_9GAMM</name>
<dbReference type="InterPro" id="IPR026555">
    <property type="entry name" value="NSL3/Tex30"/>
</dbReference>
<evidence type="ECO:0000313" key="3">
    <source>
        <dbReference type="Proteomes" id="UP000243426"/>
    </source>
</evidence>
<gene>
    <name evidence="2" type="ORF">SAMN05216198_2023</name>
</gene>
<reference evidence="3" key="1">
    <citation type="submission" date="2016-10" db="EMBL/GenBank/DDBJ databases">
        <authorList>
            <person name="Varghese N."/>
            <person name="Submissions S."/>
        </authorList>
    </citation>
    <scope>NUCLEOTIDE SEQUENCE [LARGE SCALE GENOMIC DNA]</scope>
    <source>
        <strain evidence="3">2SM5</strain>
    </source>
</reference>
<accession>A0A1H1SGF3</accession>
<dbReference type="Gene3D" id="3.40.50.1820">
    <property type="entry name" value="alpha/beta hydrolase"/>
    <property type="match status" value="1"/>
</dbReference>
<organism evidence="2 3">
    <name type="scientific">Halopseudomonas litoralis</name>
    <dbReference type="NCBI Taxonomy" id="797277"/>
    <lineage>
        <taxon>Bacteria</taxon>
        <taxon>Pseudomonadati</taxon>
        <taxon>Pseudomonadota</taxon>
        <taxon>Gammaproteobacteria</taxon>
        <taxon>Pseudomonadales</taxon>
        <taxon>Pseudomonadaceae</taxon>
        <taxon>Halopseudomonas</taxon>
    </lineage>
</organism>
<dbReference type="InterPro" id="IPR046879">
    <property type="entry name" value="KANL3/Tex30_Abhydrolase"/>
</dbReference>
<dbReference type="EMBL" id="LT629748">
    <property type="protein sequence ID" value="SDS47001.1"/>
    <property type="molecule type" value="Genomic_DNA"/>
</dbReference>
<proteinExistence type="predicted"/>
<dbReference type="AlphaFoldDB" id="A0A1H1SGF3"/>
<dbReference type="InterPro" id="IPR029058">
    <property type="entry name" value="AB_hydrolase_fold"/>
</dbReference>
<dbReference type="Proteomes" id="UP000243426">
    <property type="component" value="Chromosome I"/>
</dbReference>
<evidence type="ECO:0000259" key="1">
    <source>
        <dbReference type="Pfam" id="PF20408"/>
    </source>
</evidence>
<sequence length="207" mass="22730">MSSSFLETRPSTQTQATLLLAHGAGAPMDSDYMNQLADALATRGIRVLRFEFPYMADRRTGGGKRPPNPMPALQDSFREHYRSCQPPLYIGGKSMGGRVASLLADELQPAGLICFGYPFHPPGKPEKLRTDHLAPLRTRGLIIQGTRDPLGRPDEVAEYVLSEQLQVSWLDTGDHDLKPLKSSGLTQTDLINQAAGRAVAFMQLVKE</sequence>
<protein>
    <recommendedName>
        <fullName evidence="1">KANL3/Tex30 alpha/beta hydrolase-like domain-containing protein</fullName>
    </recommendedName>
</protein>
<feature type="domain" description="KANL3/Tex30 alpha/beta hydrolase-like" evidence="1">
    <location>
        <begin position="15"/>
        <end position="203"/>
    </location>
</feature>
<evidence type="ECO:0000313" key="2">
    <source>
        <dbReference type="EMBL" id="SDS47001.1"/>
    </source>
</evidence>
<dbReference type="PANTHER" id="PTHR13136:SF11">
    <property type="entry name" value="TESTIS-EXPRESSED PROTEIN 30"/>
    <property type="match status" value="1"/>
</dbReference>
<dbReference type="SUPFAM" id="SSF53474">
    <property type="entry name" value="alpha/beta-Hydrolases"/>
    <property type="match status" value="1"/>
</dbReference>
<dbReference type="RefSeq" id="WP_231702188.1">
    <property type="nucleotide sequence ID" value="NZ_LT629748.1"/>
</dbReference>